<dbReference type="GO" id="GO:0071949">
    <property type="term" value="F:FAD binding"/>
    <property type="evidence" value="ECO:0007669"/>
    <property type="project" value="InterPro"/>
</dbReference>
<evidence type="ECO:0000256" key="1">
    <source>
        <dbReference type="ARBA" id="ARBA00001974"/>
    </source>
</evidence>
<evidence type="ECO:0000256" key="4">
    <source>
        <dbReference type="ARBA" id="ARBA00022827"/>
    </source>
</evidence>
<dbReference type="EMBL" id="SBHS01000020">
    <property type="protein sequence ID" value="TWU73220.1"/>
    <property type="molecule type" value="Genomic_DNA"/>
</dbReference>
<dbReference type="InterPro" id="IPR050416">
    <property type="entry name" value="FAD-linked_Oxidoreductase"/>
</dbReference>
<dbReference type="InterPro" id="IPR016169">
    <property type="entry name" value="FAD-bd_PCMH_sub2"/>
</dbReference>
<dbReference type="PROSITE" id="PS51257">
    <property type="entry name" value="PROKAR_LIPOPROTEIN"/>
    <property type="match status" value="1"/>
</dbReference>
<keyword evidence="4" id="KW-0274">FAD</keyword>
<dbReference type="AlphaFoldDB" id="A0A5C6G685"/>
<proteinExistence type="inferred from homology"/>
<evidence type="ECO:0000256" key="5">
    <source>
        <dbReference type="ARBA" id="ARBA00023002"/>
    </source>
</evidence>
<dbReference type="Gene3D" id="3.40.462.20">
    <property type="match status" value="1"/>
</dbReference>
<dbReference type="InterPro" id="IPR006094">
    <property type="entry name" value="Oxid_FAD_bind_N"/>
</dbReference>
<dbReference type="Pfam" id="PF01565">
    <property type="entry name" value="FAD_binding_4"/>
    <property type="match status" value="1"/>
</dbReference>
<organism evidence="8 9">
    <name type="scientific">Metarhizium rileyi (strain RCEF 4871)</name>
    <name type="common">Nomuraea rileyi</name>
    <dbReference type="NCBI Taxonomy" id="1649241"/>
    <lineage>
        <taxon>Eukaryota</taxon>
        <taxon>Fungi</taxon>
        <taxon>Dikarya</taxon>
        <taxon>Ascomycota</taxon>
        <taxon>Pezizomycotina</taxon>
        <taxon>Sordariomycetes</taxon>
        <taxon>Hypocreomycetidae</taxon>
        <taxon>Hypocreales</taxon>
        <taxon>Clavicipitaceae</taxon>
        <taxon>Metarhizium</taxon>
    </lineage>
</organism>
<dbReference type="InterPro" id="IPR036318">
    <property type="entry name" value="FAD-bd_PCMH-like_sf"/>
</dbReference>
<comment type="cofactor">
    <cofactor evidence="1">
        <name>FAD</name>
        <dbReference type="ChEBI" id="CHEBI:57692"/>
    </cofactor>
</comment>
<evidence type="ECO:0000259" key="7">
    <source>
        <dbReference type="PROSITE" id="PS51387"/>
    </source>
</evidence>
<accession>A0A5C6G685</accession>
<evidence type="ECO:0000313" key="8">
    <source>
        <dbReference type="EMBL" id="TWU73220.1"/>
    </source>
</evidence>
<gene>
    <name evidence="8" type="ORF">ED733_004820</name>
</gene>
<dbReference type="Proteomes" id="UP000317257">
    <property type="component" value="Unassembled WGS sequence"/>
</dbReference>
<evidence type="ECO:0000256" key="3">
    <source>
        <dbReference type="ARBA" id="ARBA00022630"/>
    </source>
</evidence>
<name>A0A5C6G685_METRR</name>
<protein>
    <recommendedName>
        <fullName evidence="7">FAD-binding PCMH-type domain-containing protein</fullName>
    </recommendedName>
</protein>
<sequence length="527" mass="57686">MTRLKMEVVAAVAAWALTSACYNLPTVQDLVPGLCSGDLGSPQELREILSPGATVYLPDSEGFSNASIRWSTLELPTVNLVVVPATEKDVSETVKYANKKNLPFLAFNSAHGAMTTLGKMKCGIEIYLNQLNTIEIAEDEQTATIGGGTLSKAVTDALWDAGKQTGKFASSGPRLLFRAVARFQTTLTGTCECVSFMGPALGGGHGWLQGHHGLVADQFVSMNIVLADGQMQTVNDKSDLWWALIGAGHNFGIVTSVTTKIYDIRHRDWAIETIVFSGDKVGAVYDAANKIFLQDGTQPADIINWSYWLNDPESGKPIIIFYIIQEGVKAVDSKYTKTFHDIGPMAATPSSGIYKDLASWTGIALSSPPCQKAGMANPRFPIYLQKYDVDAQKKAFELFVNATQGSSPFKRSLFMFEGYPVQGVQEVESKSTAFAFRDARLLVAPLITYQPDGPDLDKKARDLGNQLRNILHQATGQCVYRAYVNYAYGDENPQVWYGSEPWRQSRLTALKQKYDPSGKFSFFGPIA</sequence>
<dbReference type="InterPro" id="IPR016166">
    <property type="entry name" value="FAD-bd_PCMH"/>
</dbReference>
<feature type="signal peptide" evidence="6">
    <location>
        <begin position="1"/>
        <end position="20"/>
    </location>
</feature>
<dbReference type="GO" id="GO:0016491">
    <property type="term" value="F:oxidoreductase activity"/>
    <property type="evidence" value="ECO:0007669"/>
    <property type="project" value="UniProtKB-KW"/>
</dbReference>
<dbReference type="PROSITE" id="PS51387">
    <property type="entry name" value="FAD_PCMH"/>
    <property type="match status" value="1"/>
</dbReference>
<comment type="similarity">
    <text evidence="2">Belongs to the oxygen-dependent FAD-linked oxidoreductase family.</text>
</comment>
<reference evidence="9" key="1">
    <citation type="submission" date="2018-12" db="EMBL/GenBank/DDBJ databases">
        <title>The complete genome of Metarhizium rileyi, a key fungal pathogen of Lepidoptera.</title>
        <authorList>
            <person name="Binneck E."/>
            <person name="Lastra C.C.L."/>
            <person name="Sosa-Gomez D.R."/>
        </authorList>
    </citation>
    <scope>NUCLEOTIDE SEQUENCE [LARGE SCALE GENOMIC DNA]</scope>
    <source>
        <strain evidence="9">Cep018-CH2</strain>
    </source>
</reference>
<feature type="domain" description="FAD-binding PCMH-type" evidence="7">
    <location>
        <begin position="73"/>
        <end position="264"/>
    </location>
</feature>
<dbReference type="SUPFAM" id="SSF56176">
    <property type="entry name" value="FAD-binding/transporter-associated domain-like"/>
    <property type="match status" value="1"/>
</dbReference>
<feature type="chain" id="PRO_5023131000" description="FAD-binding PCMH-type domain-containing protein" evidence="6">
    <location>
        <begin position="21"/>
        <end position="527"/>
    </location>
</feature>
<comment type="caution">
    <text evidence="8">The sequence shown here is derived from an EMBL/GenBank/DDBJ whole genome shotgun (WGS) entry which is preliminary data.</text>
</comment>
<dbReference type="PANTHER" id="PTHR42973">
    <property type="entry name" value="BINDING OXIDOREDUCTASE, PUTATIVE (AFU_ORTHOLOGUE AFUA_1G17690)-RELATED"/>
    <property type="match status" value="1"/>
</dbReference>
<dbReference type="Gene3D" id="3.30.465.10">
    <property type="match status" value="1"/>
</dbReference>
<evidence type="ECO:0000313" key="9">
    <source>
        <dbReference type="Proteomes" id="UP000317257"/>
    </source>
</evidence>
<keyword evidence="6" id="KW-0732">Signal</keyword>
<keyword evidence="3" id="KW-0285">Flavoprotein</keyword>
<evidence type="ECO:0000256" key="2">
    <source>
        <dbReference type="ARBA" id="ARBA00005466"/>
    </source>
</evidence>
<keyword evidence="5" id="KW-0560">Oxidoreductase</keyword>
<evidence type="ECO:0000256" key="6">
    <source>
        <dbReference type="SAM" id="SignalP"/>
    </source>
</evidence>
<dbReference type="PANTHER" id="PTHR42973:SF9">
    <property type="entry name" value="FAD-BINDING PCMH-TYPE DOMAIN-CONTAINING PROTEIN-RELATED"/>
    <property type="match status" value="1"/>
</dbReference>